<dbReference type="Gene3D" id="3.40.50.150">
    <property type="entry name" value="Vaccinia Virus protein VP39"/>
    <property type="match status" value="1"/>
</dbReference>
<dbReference type="GO" id="GO:0008168">
    <property type="term" value="F:methyltransferase activity"/>
    <property type="evidence" value="ECO:0007669"/>
    <property type="project" value="UniProtKB-KW"/>
</dbReference>
<accession>A0ABY2SEW4</accession>
<organism evidence="1 2">
    <name type="scientific">Martelella alba</name>
    <dbReference type="NCBI Taxonomy" id="2590451"/>
    <lineage>
        <taxon>Bacteria</taxon>
        <taxon>Pseudomonadati</taxon>
        <taxon>Pseudomonadota</taxon>
        <taxon>Alphaproteobacteria</taxon>
        <taxon>Hyphomicrobiales</taxon>
        <taxon>Aurantimonadaceae</taxon>
        <taxon>Martelella</taxon>
    </lineage>
</organism>
<dbReference type="PANTHER" id="PTHR43861">
    <property type="entry name" value="TRANS-ACONITATE 2-METHYLTRANSFERASE-RELATED"/>
    <property type="match status" value="1"/>
</dbReference>
<dbReference type="SUPFAM" id="SSF53335">
    <property type="entry name" value="S-adenosyl-L-methionine-dependent methyltransferases"/>
    <property type="match status" value="1"/>
</dbReference>
<keyword evidence="1" id="KW-0808">Transferase</keyword>
<name>A0ABY2SEW4_9HYPH</name>
<dbReference type="RefSeq" id="WP_136992423.1">
    <property type="nucleotide sequence ID" value="NZ_SZPQ01000045.1"/>
</dbReference>
<dbReference type="GO" id="GO:0032259">
    <property type="term" value="P:methylation"/>
    <property type="evidence" value="ECO:0007669"/>
    <property type="project" value="UniProtKB-KW"/>
</dbReference>
<dbReference type="Pfam" id="PF13489">
    <property type="entry name" value="Methyltransf_23"/>
    <property type="match status" value="1"/>
</dbReference>
<proteinExistence type="predicted"/>
<reference evidence="1 2" key="1">
    <citation type="submission" date="2019-04" db="EMBL/GenBank/DDBJ databases">
        <authorList>
            <person name="Li M."/>
            <person name="Gao C."/>
        </authorList>
    </citation>
    <scope>NUCLEOTIDE SEQUENCE [LARGE SCALE GENOMIC DNA]</scope>
    <source>
        <strain evidence="1 2">BGMRC 2031</strain>
    </source>
</reference>
<evidence type="ECO:0000313" key="1">
    <source>
        <dbReference type="EMBL" id="TKI03384.1"/>
    </source>
</evidence>
<dbReference type="EMBL" id="SZPQ01000045">
    <property type="protein sequence ID" value="TKI03384.1"/>
    <property type="molecule type" value="Genomic_DNA"/>
</dbReference>
<dbReference type="InterPro" id="IPR029063">
    <property type="entry name" value="SAM-dependent_MTases_sf"/>
</dbReference>
<dbReference type="PANTHER" id="PTHR43861:SF1">
    <property type="entry name" value="TRANS-ACONITATE 2-METHYLTRANSFERASE"/>
    <property type="match status" value="1"/>
</dbReference>
<keyword evidence="1" id="KW-0489">Methyltransferase</keyword>
<dbReference type="Proteomes" id="UP000305202">
    <property type="component" value="Unassembled WGS sequence"/>
</dbReference>
<sequence>MNATRPEQPVKGSSEDPKVSVFDTRTFDDYADLYEFFATVPYRKELETPTIRYYLGDLSGKRVMDFGCGPGFFSRWLKNQGADDVVGYDLSKGMIAHAQRQEAANPQGIRYLFELDDRLKHTFDIVLAIYIIPYISQRDELSSLLHSFSSLLKPGGKLITLPLNPDFNPDPQYYRPYKIALTEMEPRADGAKVNLHLYHHPPPYDVDLQTYYWSKQTLEAALSEAGFSDIFWRSLLTPPQTVDSETITFLSPYQRQPHTSIIDCTKL</sequence>
<dbReference type="CDD" id="cd02440">
    <property type="entry name" value="AdoMet_MTases"/>
    <property type="match status" value="1"/>
</dbReference>
<comment type="caution">
    <text evidence="1">The sequence shown here is derived from an EMBL/GenBank/DDBJ whole genome shotgun (WGS) entry which is preliminary data.</text>
</comment>
<gene>
    <name evidence="1" type="ORF">FCN80_21650</name>
</gene>
<keyword evidence="2" id="KW-1185">Reference proteome</keyword>
<evidence type="ECO:0000313" key="2">
    <source>
        <dbReference type="Proteomes" id="UP000305202"/>
    </source>
</evidence>
<protein>
    <submittedName>
        <fullName evidence="1">Class I SAM-dependent methyltransferase</fullName>
    </submittedName>
</protein>